<sequence length="159" mass="16532">MFLLCSYLQVGAKVGVSYSTLHIKLLEVRAVINLVLPKAAYHPHCSHITADTAALRPAACRPAVPAACPPPAPLPIPPPVLLHHPSRHPAAHCTAVPAARPPSALTPLPIPPSRCLSGPHPSGGGWRGGMGSGAGQWARAEIAGRAGWQDGETWAACFH</sequence>
<dbReference type="EMBL" id="JARJCW010000008">
    <property type="protein sequence ID" value="KAJ7221558.1"/>
    <property type="molecule type" value="Genomic_DNA"/>
</dbReference>
<dbReference type="AlphaFoldDB" id="A0AAD6VSN4"/>
<comment type="caution">
    <text evidence="1">The sequence shown here is derived from an EMBL/GenBank/DDBJ whole genome shotgun (WGS) entry which is preliminary data.</text>
</comment>
<protein>
    <submittedName>
        <fullName evidence="1">Uncharacterized protein</fullName>
    </submittedName>
</protein>
<accession>A0AAD6VSN4</accession>
<keyword evidence="2" id="KW-1185">Reference proteome</keyword>
<name>A0AAD6VSN4_9AGAR</name>
<gene>
    <name evidence="1" type="ORF">GGX14DRAFT_559049</name>
</gene>
<dbReference type="Proteomes" id="UP001219525">
    <property type="component" value="Unassembled WGS sequence"/>
</dbReference>
<proteinExistence type="predicted"/>
<evidence type="ECO:0000313" key="1">
    <source>
        <dbReference type="EMBL" id="KAJ7221558.1"/>
    </source>
</evidence>
<organism evidence="1 2">
    <name type="scientific">Mycena pura</name>
    <dbReference type="NCBI Taxonomy" id="153505"/>
    <lineage>
        <taxon>Eukaryota</taxon>
        <taxon>Fungi</taxon>
        <taxon>Dikarya</taxon>
        <taxon>Basidiomycota</taxon>
        <taxon>Agaricomycotina</taxon>
        <taxon>Agaricomycetes</taxon>
        <taxon>Agaricomycetidae</taxon>
        <taxon>Agaricales</taxon>
        <taxon>Marasmiineae</taxon>
        <taxon>Mycenaceae</taxon>
        <taxon>Mycena</taxon>
    </lineage>
</organism>
<reference evidence="1" key="1">
    <citation type="submission" date="2023-03" db="EMBL/GenBank/DDBJ databases">
        <title>Massive genome expansion in bonnet fungi (Mycena s.s.) driven by repeated elements and novel gene families across ecological guilds.</title>
        <authorList>
            <consortium name="Lawrence Berkeley National Laboratory"/>
            <person name="Harder C.B."/>
            <person name="Miyauchi S."/>
            <person name="Viragh M."/>
            <person name="Kuo A."/>
            <person name="Thoen E."/>
            <person name="Andreopoulos B."/>
            <person name="Lu D."/>
            <person name="Skrede I."/>
            <person name="Drula E."/>
            <person name="Henrissat B."/>
            <person name="Morin E."/>
            <person name="Kohler A."/>
            <person name="Barry K."/>
            <person name="LaButti K."/>
            <person name="Morin E."/>
            <person name="Salamov A."/>
            <person name="Lipzen A."/>
            <person name="Mereny Z."/>
            <person name="Hegedus B."/>
            <person name="Baldrian P."/>
            <person name="Stursova M."/>
            <person name="Weitz H."/>
            <person name="Taylor A."/>
            <person name="Grigoriev I.V."/>
            <person name="Nagy L.G."/>
            <person name="Martin F."/>
            <person name="Kauserud H."/>
        </authorList>
    </citation>
    <scope>NUCLEOTIDE SEQUENCE</scope>
    <source>
        <strain evidence="1">9144</strain>
    </source>
</reference>
<evidence type="ECO:0000313" key="2">
    <source>
        <dbReference type="Proteomes" id="UP001219525"/>
    </source>
</evidence>